<sequence length="101" mass="11470">MERSMLEINLRDKVRKDIIRSKTDVSDVVGQVATLKWRSAGQMSWAGRSRAATTTLEGMRVKLDAGRTGKGDMERNGKCLWPRNGLRKAEKQKKKRGNVLR</sequence>
<keyword evidence="3" id="KW-1185">Reference proteome</keyword>
<evidence type="ECO:0000256" key="1">
    <source>
        <dbReference type="SAM" id="MobiDB-lite"/>
    </source>
</evidence>
<gene>
    <name evidence="2" type="primary">105617866</name>
</gene>
<reference evidence="3" key="1">
    <citation type="journal article" date="2011" name="PLoS Genet.">
        <title>The genome sequence of the leaf-cutter ant Atta cephalotes reveals insights into its obligate symbiotic lifestyle.</title>
        <authorList>
            <person name="Suen G."/>
            <person name="Teiling C."/>
            <person name="Li L."/>
            <person name="Holt C."/>
            <person name="Abouheif E."/>
            <person name="Bornberg-Bauer E."/>
            <person name="Bouffard P."/>
            <person name="Caldera E.J."/>
            <person name="Cash E."/>
            <person name="Cavanaugh A."/>
            <person name="Denas O."/>
            <person name="Elhaik E."/>
            <person name="Fave M.J."/>
            <person name="Gadau J."/>
            <person name="Gibson J.D."/>
            <person name="Graur D."/>
            <person name="Grubbs K.J."/>
            <person name="Hagen D.E."/>
            <person name="Harkins T.T."/>
            <person name="Helmkampf M."/>
            <person name="Hu H."/>
            <person name="Johnson B.R."/>
            <person name="Kim J."/>
            <person name="Marsh S.E."/>
            <person name="Moeller J.A."/>
            <person name="Munoz-Torres M.C."/>
            <person name="Murphy M.C."/>
            <person name="Naughton M.C."/>
            <person name="Nigam S."/>
            <person name="Overson R."/>
            <person name="Rajakumar R."/>
            <person name="Reese J.T."/>
            <person name="Scott J.J."/>
            <person name="Smith C.R."/>
            <person name="Tao S."/>
            <person name="Tsutsui N.D."/>
            <person name="Viljakainen L."/>
            <person name="Wissler L."/>
            <person name="Yandell M.D."/>
            <person name="Zimmer F."/>
            <person name="Taylor J."/>
            <person name="Slater S.C."/>
            <person name="Clifton S.W."/>
            <person name="Warren W.C."/>
            <person name="Elsik C.G."/>
            <person name="Smith C.D."/>
            <person name="Weinstock G.M."/>
            <person name="Gerardo N.M."/>
            <person name="Currie C.R."/>
        </authorList>
    </citation>
    <scope>NUCLEOTIDE SEQUENCE [LARGE SCALE GENOMIC DNA]</scope>
</reference>
<dbReference type="EnsemblMetazoa" id="XM_012199409.1">
    <property type="protein sequence ID" value="XP_012054799.1"/>
    <property type="gene ID" value="LOC105617866"/>
</dbReference>
<accession>A0A158NB91</accession>
<feature type="compositionally biased region" description="Basic residues" evidence="1">
    <location>
        <begin position="90"/>
        <end position="101"/>
    </location>
</feature>
<dbReference type="OrthoDB" id="407509at2759"/>
<dbReference type="AlphaFoldDB" id="A0A158NB91"/>
<proteinExistence type="predicted"/>
<organism evidence="2 3">
    <name type="scientific">Atta cephalotes</name>
    <name type="common">Leafcutter ant</name>
    <dbReference type="NCBI Taxonomy" id="12957"/>
    <lineage>
        <taxon>Eukaryota</taxon>
        <taxon>Metazoa</taxon>
        <taxon>Ecdysozoa</taxon>
        <taxon>Arthropoda</taxon>
        <taxon>Hexapoda</taxon>
        <taxon>Insecta</taxon>
        <taxon>Pterygota</taxon>
        <taxon>Neoptera</taxon>
        <taxon>Endopterygota</taxon>
        <taxon>Hymenoptera</taxon>
        <taxon>Apocrita</taxon>
        <taxon>Aculeata</taxon>
        <taxon>Formicoidea</taxon>
        <taxon>Formicidae</taxon>
        <taxon>Myrmicinae</taxon>
        <taxon>Atta</taxon>
    </lineage>
</organism>
<reference evidence="2" key="2">
    <citation type="submission" date="2016-04" db="UniProtKB">
        <authorList>
            <consortium name="EnsemblMetazoa"/>
        </authorList>
    </citation>
    <scope>IDENTIFICATION</scope>
</reference>
<feature type="region of interest" description="Disordered" evidence="1">
    <location>
        <begin position="64"/>
        <end position="101"/>
    </location>
</feature>
<evidence type="ECO:0000313" key="3">
    <source>
        <dbReference type="Proteomes" id="UP000005205"/>
    </source>
</evidence>
<dbReference type="InParanoid" id="A0A158NB91"/>
<evidence type="ECO:0000313" key="2">
    <source>
        <dbReference type="EnsemblMetazoa" id="XP_012054799.1"/>
    </source>
</evidence>
<feature type="compositionally biased region" description="Basic and acidic residues" evidence="1">
    <location>
        <begin position="64"/>
        <end position="77"/>
    </location>
</feature>
<dbReference type="Proteomes" id="UP000005205">
    <property type="component" value="Unassembled WGS sequence"/>
</dbReference>
<dbReference type="KEGG" id="acep:105617866"/>
<name>A0A158NB91_ATTCE</name>
<dbReference type="EMBL" id="ADTU01010650">
    <property type="status" value="NOT_ANNOTATED_CDS"/>
    <property type="molecule type" value="Genomic_DNA"/>
</dbReference>
<protein>
    <submittedName>
        <fullName evidence="2">Uncharacterized protein</fullName>
    </submittedName>
</protein>